<dbReference type="EMBL" id="JAYGJQ010000001">
    <property type="protein sequence ID" value="MEA9354811.1"/>
    <property type="molecule type" value="Genomic_DNA"/>
</dbReference>
<evidence type="ECO:0000313" key="3">
    <source>
        <dbReference type="EMBL" id="MEA9354811.1"/>
    </source>
</evidence>
<dbReference type="Proteomes" id="UP001302274">
    <property type="component" value="Unassembled WGS sequence"/>
</dbReference>
<accession>A0ABU5VP83</accession>
<organism evidence="3 4">
    <name type="scientific">Bacteriovorax antarcticus</name>
    <dbReference type="NCBI Taxonomy" id="3088717"/>
    <lineage>
        <taxon>Bacteria</taxon>
        <taxon>Pseudomonadati</taxon>
        <taxon>Bdellovibrionota</taxon>
        <taxon>Bacteriovoracia</taxon>
        <taxon>Bacteriovoracales</taxon>
        <taxon>Bacteriovoracaceae</taxon>
        <taxon>Bacteriovorax</taxon>
    </lineage>
</organism>
<name>A0ABU5VP83_9BACT</name>
<evidence type="ECO:0000313" key="4">
    <source>
        <dbReference type="Proteomes" id="UP001302274"/>
    </source>
</evidence>
<keyword evidence="2" id="KW-0732">Signal</keyword>
<feature type="signal peptide" evidence="2">
    <location>
        <begin position="1"/>
        <end position="18"/>
    </location>
</feature>
<evidence type="ECO:0008006" key="5">
    <source>
        <dbReference type="Google" id="ProtNLM"/>
    </source>
</evidence>
<comment type="caution">
    <text evidence="3">The sequence shown here is derived from an EMBL/GenBank/DDBJ whole genome shotgun (WGS) entry which is preliminary data.</text>
</comment>
<proteinExistence type="predicted"/>
<feature type="chain" id="PRO_5046786894" description="Secreted protein" evidence="2">
    <location>
        <begin position="19"/>
        <end position="141"/>
    </location>
</feature>
<feature type="coiled-coil region" evidence="1">
    <location>
        <begin position="48"/>
        <end position="75"/>
    </location>
</feature>
<keyword evidence="1" id="KW-0175">Coiled coil</keyword>
<protein>
    <recommendedName>
        <fullName evidence="5">Secreted protein</fullName>
    </recommendedName>
</protein>
<gene>
    <name evidence="3" type="ORF">SHI21_01265</name>
</gene>
<evidence type="ECO:0000256" key="2">
    <source>
        <dbReference type="SAM" id="SignalP"/>
    </source>
</evidence>
<sequence length="141" mass="15970">MKSLLVLLALTLTTSAFARDNNRDGRMGTNDGGTIIRIEVGNDRDTDSRATMKRMIQLERAVRELQNRVYDLEDDARPQTREIKVYTCETTSDFGEGFLGAPALTELEARSNAKKACMQRRSSMFCENVARCETRTEIQKI</sequence>
<reference evidence="3 4" key="1">
    <citation type="submission" date="2023-11" db="EMBL/GenBank/DDBJ databases">
        <title>A Novel Polar Bacteriovorax (B. antarcticus) Isolated from the Biocrust in Antarctica.</title>
        <authorList>
            <person name="Mun W."/>
            <person name="Choi S.Y."/>
            <person name="Mitchell R.J."/>
        </authorList>
    </citation>
    <scope>NUCLEOTIDE SEQUENCE [LARGE SCALE GENOMIC DNA]</scope>
    <source>
        <strain evidence="3 4">PP10</strain>
    </source>
</reference>
<evidence type="ECO:0000256" key="1">
    <source>
        <dbReference type="SAM" id="Coils"/>
    </source>
</evidence>
<keyword evidence="4" id="KW-1185">Reference proteome</keyword>
<dbReference type="RefSeq" id="WP_323574305.1">
    <property type="nucleotide sequence ID" value="NZ_JAYGJQ010000001.1"/>
</dbReference>